<sequence length="337" mass="36945">MESENGVTVEEEKRVIEVTSKESLNKEDPKNCNGTEIQTQNDASKPVVEVEGSKSAGGGVATNKSAKEKPNSLSQKQRPTLSQSLSFPAKSARGAGMKKSIDVSEIRAEASVRRSSTSTKSDGNSKEEKTKAGSVINQRASLTSMPSIKRSVFFSKLEEKIQAKEAEKTDLQAKSKPAFHVLDMWQENQEAEIKQLRKRMTFKATPMPTFYKEPPPKVELKKIPTTRAKSPKLGRHKASAVNPLGKQQQNDTTRAKIKCEKDVNPKKPIRKTQAKIQSQESADAKISQNGKVCRESNGECQDASQAIESEENIAPNSAQIANSQTPEIMAYEVTVGV</sequence>
<dbReference type="AlphaFoldDB" id="A0A834SIK2"/>
<accession>A0A834SIK2</accession>
<feature type="compositionally biased region" description="Basic residues" evidence="6">
    <location>
        <begin position="229"/>
        <end position="238"/>
    </location>
</feature>
<evidence type="ECO:0000313" key="8">
    <source>
        <dbReference type="EMBL" id="KAF7804207.1"/>
    </source>
</evidence>
<dbReference type="GO" id="GO:0000226">
    <property type="term" value="P:microtubule cytoskeleton organization"/>
    <property type="evidence" value="ECO:0007669"/>
    <property type="project" value="InterPro"/>
</dbReference>
<gene>
    <name evidence="8" type="ORF">G2W53_043318</name>
</gene>
<dbReference type="OrthoDB" id="1939285at2759"/>
<feature type="domain" description="TPX2 C-terminal" evidence="7">
    <location>
        <begin position="149"/>
        <end position="223"/>
    </location>
</feature>
<dbReference type="Proteomes" id="UP000634136">
    <property type="component" value="Unassembled WGS sequence"/>
</dbReference>
<keyword evidence="3" id="KW-0963">Cytoplasm</keyword>
<dbReference type="PANTHER" id="PTHR46372">
    <property type="entry name" value="PROTEIN WVD2-LIKE 3"/>
    <property type="match status" value="1"/>
</dbReference>
<evidence type="ECO:0000256" key="6">
    <source>
        <dbReference type="SAM" id="MobiDB-lite"/>
    </source>
</evidence>
<evidence type="ECO:0000256" key="5">
    <source>
        <dbReference type="ARBA" id="ARBA00023212"/>
    </source>
</evidence>
<feature type="compositionally biased region" description="Basic and acidic residues" evidence="6">
    <location>
        <begin position="99"/>
        <end position="112"/>
    </location>
</feature>
<keyword evidence="5" id="KW-0206">Cytoskeleton</keyword>
<name>A0A834SIK2_9FABA</name>
<keyword evidence="9" id="KW-1185">Reference proteome</keyword>
<feature type="region of interest" description="Disordered" evidence="6">
    <location>
        <begin position="1"/>
        <end position="142"/>
    </location>
</feature>
<feature type="compositionally biased region" description="Polar residues" evidence="6">
    <location>
        <begin position="274"/>
        <end position="290"/>
    </location>
</feature>
<protein>
    <submittedName>
        <fullName evidence="8">Protein WVD2-like 4</fullName>
    </submittedName>
</protein>
<dbReference type="EMBL" id="JAAIUW010000013">
    <property type="protein sequence ID" value="KAF7804207.1"/>
    <property type="molecule type" value="Genomic_DNA"/>
</dbReference>
<evidence type="ECO:0000256" key="4">
    <source>
        <dbReference type="ARBA" id="ARBA00022701"/>
    </source>
</evidence>
<evidence type="ECO:0000259" key="7">
    <source>
        <dbReference type="Pfam" id="PF06886"/>
    </source>
</evidence>
<evidence type="ECO:0000256" key="3">
    <source>
        <dbReference type="ARBA" id="ARBA00022490"/>
    </source>
</evidence>
<comment type="similarity">
    <text evidence="2">Belongs to the TPX2 family.</text>
</comment>
<reference evidence="8" key="1">
    <citation type="submission" date="2020-09" db="EMBL/GenBank/DDBJ databases">
        <title>Genome-Enabled Discovery of Anthraquinone Biosynthesis in Senna tora.</title>
        <authorList>
            <person name="Kang S.-H."/>
            <person name="Pandey R.P."/>
            <person name="Lee C.-M."/>
            <person name="Sim J.-S."/>
            <person name="Jeong J.-T."/>
            <person name="Choi B.-S."/>
            <person name="Jung M."/>
            <person name="Ginzburg D."/>
            <person name="Zhao K."/>
            <person name="Won S.Y."/>
            <person name="Oh T.-J."/>
            <person name="Yu Y."/>
            <person name="Kim N.-H."/>
            <person name="Lee O.R."/>
            <person name="Lee T.-H."/>
            <person name="Bashyal P."/>
            <person name="Kim T.-S."/>
            <person name="Lee W.-H."/>
            <person name="Kawkins C."/>
            <person name="Kim C.-K."/>
            <person name="Kim J.S."/>
            <person name="Ahn B.O."/>
            <person name="Rhee S.Y."/>
            <person name="Sohng J.K."/>
        </authorList>
    </citation>
    <scope>NUCLEOTIDE SEQUENCE</scope>
    <source>
        <tissue evidence="8">Leaf</tissue>
    </source>
</reference>
<comment type="subcellular location">
    <subcellularLocation>
        <location evidence="1">Cytoplasm</location>
        <location evidence="1">Cytoskeleton</location>
    </subcellularLocation>
</comment>
<dbReference type="GO" id="GO:0005874">
    <property type="term" value="C:microtubule"/>
    <property type="evidence" value="ECO:0007669"/>
    <property type="project" value="UniProtKB-KW"/>
</dbReference>
<feature type="compositionally biased region" description="Basic and acidic residues" evidence="6">
    <location>
        <begin position="253"/>
        <end position="265"/>
    </location>
</feature>
<feature type="compositionally biased region" description="Polar residues" evidence="6">
    <location>
        <begin position="113"/>
        <end position="122"/>
    </location>
</feature>
<evidence type="ECO:0000313" key="9">
    <source>
        <dbReference type="Proteomes" id="UP000634136"/>
    </source>
</evidence>
<dbReference type="InterPro" id="IPR027329">
    <property type="entry name" value="TPX2_C"/>
</dbReference>
<dbReference type="InterPro" id="IPR044806">
    <property type="entry name" value="WVD2/WDL1-4"/>
</dbReference>
<comment type="caution">
    <text evidence="8">The sequence shown here is derived from an EMBL/GenBank/DDBJ whole genome shotgun (WGS) entry which is preliminary data.</text>
</comment>
<feature type="compositionally biased region" description="Polar residues" evidence="6">
    <location>
        <begin position="71"/>
        <end position="86"/>
    </location>
</feature>
<proteinExistence type="inferred from homology"/>
<feature type="compositionally biased region" description="Polar residues" evidence="6">
    <location>
        <begin position="32"/>
        <end position="43"/>
    </location>
</feature>
<evidence type="ECO:0000256" key="1">
    <source>
        <dbReference type="ARBA" id="ARBA00004245"/>
    </source>
</evidence>
<dbReference type="GO" id="GO:0008017">
    <property type="term" value="F:microtubule binding"/>
    <property type="evidence" value="ECO:0007669"/>
    <property type="project" value="InterPro"/>
</dbReference>
<feature type="region of interest" description="Disordered" evidence="6">
    <location>
        <begin position="205"/>
        <end position="297"/>
    </location>
</feature>
<keyword evidence="4" id="KW-0493">Microtubule</keyword>
<evidence type="ECO:0000256" key="2">
    <source>
        <dbReference type="ARBA" id="ARBA00005885"/>
    </source>
</evidence>
<organism evidence="8 9">
    <name type="scientific">Senna tora</name>
    <dbReference type="NCBI Taxonomy" id="362788"/>
    <lineage>
        <taxon>Eukaryota</taxon>
        <taxon>Viridiplantae</taxon>
        <taxon>Streptophyta</taxon>
        <taxon>Embryophyta</taxon>
        <taxon>Tracheophyta</taxon>
        <taxon>Spermatophyta</taxon>
        <taxon>Magnoliopsida</taxon>
        <taxon>eudicotyledons</taxon>
        <taxon>Gunneridae</taxon>
        <taxon>Pentapetalae</taxon>
        <taxon>rosids</taxon>
        <taxon>fabids</taxon>
        <taxon>Fabales</taxon>
        <taxon>Fabaceae</taxon>
        <taxon>Caesalpinioideae</taxon>
        <taxon>Cassia clade</taxon>
        <taxon>Senna</taxon>
    </lineage>
</organism>
<feature type="compositionally biased region" description="Basic and acidic residues" evidence="6">
    <location>
        <begin position="10"/>
        <end position="30"/>
    </location>
</feature>
<dbReference type="PANTHER" id="PTHR46372:SF26">
    <property type="entry name" value="(WILD MALAYSIAN BANANA) HYPOTHETICAL PROTEIN"/>
    <property type="match status" value="1"/>
</dbReference>
<dbReference type="Pfam" id="PF06886">
    <property type="entry name" value="TPX2"/>
    <property type="match status" value="1"/>
</dbReference>